<dbReference type="Proteomes" id="UP001162483">
    <property type="component" value="Unassembled WGS sequence"/>
</dbReference>
<protein>
    <submittedName>
        <fullName evidence="1">Uncharacterized protein</fullName>
    </submittedName>
</protein>
<comment type="caution">
    <text evidence="1">The sequence shown here is derived from an EMBL/GenBank/DDBJ whole genome shotgun (WGS) entry which is preliminary data.</text>
</comment>
<keyword evidence="2" id="KW-1185">Reference proteome</keyword>
<organism evidence="1 2">
    <name type="scientific">Staurois parvus</name>
    <dbReference type="NCBI Taxonomy" id="386267"/>
    <lineage>
        <taxon>Eukaryota</taxon>
        <taxon>Metazoa</taxon>
        <taxon>Chordata</taxon>
        <taxon>Craniata</taxon>
        <taxon>Vertebrata</taxon>
        <taxon>Euteleostomi</taxon>
        <taxon>Amphibia</taxon>
        <taxon>Batrachia</taxon>
        <taxon>Anura</taxon>
        <taxon>Neobatrachia</taxon>
        <taxon>Ranoidea</taxon>
        <taxon>Ranidae</taxon>
        <taxon>Staurois</taxon>
    </lineage>
</organism>
<reference evidence="1" key="1">
    <citation type="submission" date="2023-05" db="EMBL/GenBank/DDBJ databases">
        <authorList>
            <person name="Stuckert A."/>
        </authorList>
    </citation>
    <scope>NUCLEOTIDE SEQUENCE</scope>
</reference>
<proteinExistence type="predicted"/>
<sequence length="134" mass="14503">DVLPLQRSVVHCVPVSEKAEGVGLVISAYQCTYIPHISAHLSCLSLLVSVAYECCQSVPPISARQCHLTVPVSATYQCRPYMSTAFQCPSVMSVNAHQCHLPVYPHQCPSAPPINAHQCCLISAHHCSLISAHQ</sequence>
<dbReference type="EMBL" id="CATNWA010000986">
    <property type="protein sequence ID" value="CAI9538786.1"/>
    <property type="molecule type" value="Genomic_DNA"/>
</dbReference>
<name>A0ABN9ARW6_9NEOB</name>
<evidence type="ECO:0000313" key="2">
    <source>
        <dbReference type="Proteomes" id="UP001162483"/>
    </source>
</evidence>
<evidence type="ECO:0000313" key="1">
    <source>
        <dbReference type="EMBL" id="CAI9538786.1"/>
    </source>
</evidence>
<feature type="non-terminal residue" evidence="1">
    <location>
        <position position="1"/>
    </location>
</feature>
<accession>A0ABN9ARW6</accession>
<gene>
    <name evidence="1" type="ORF">SPARVUS_LOCUS1484107</name>
</gene>